<gene>
    <name evidence="2" type="primary">PARPA_03052.1 scaffold 6517</name>
</gene>
<dbReference type="AlphaFoldDB" id="A0A0B7MWQ8"/>
<dbReference type="EMBL" id="LN721821">
    <property type="protein sequence ID" value="CEP09532.1"/>
    <property type="molecule type" value="Genomic_DNA"/>
</dbReference>
<evidence type="ECO:0000256" key="1">
    <source>
        <dbReference type="SAM" id="MobiDB-lite"/>
    </source>
</evidence>
<organism evidence="2 3">
    <name type="scientific">Parasitella parasitica</name>
    <dbReference type="NCBI Taxonomy" id="35722"/>
    <lineage>
        <taxon>Eukaryota</taxon>
        <taxon>Fungi</taxon>
        <taxon>Fungi incertae sedis</taxon>
        <taxon>Mucoromycota</taxon>
        <taxon>Mucoromycotina</taxon>
        <taxon>Mucoromycetes</taxon>
        <taxon>Mucorales</taxon>
        <taxon>Mucorineae</taxon>
        <taxon>Mucoraceae</taxon>
        <taxon>Parasitella</taxon>
    </lineage>
</organism>
<keyword evidence="3" id="KW-1185">Reference proteome</keyword>
<accession>A0A0B7MWQ8</accession>
<dbReference type="Proteomes" id="UP000054107">
    <property type="component" value="Unassembled WGS sequence"/>
</dbReference>
<proteinExistence type="predicted"/>
<reference evidence="2 3" key="1">
    <citation type="submission" date="2014-09" db="EMBL/GenBank/DDBJ databases">
        <authorList>
            <person name="Ellenberger Sabrina"/>
        </authorList>
    </citation>
    <scope>NUCLEOTIDE SEQUENCE [LARGE SCALE GENOMIC DNA]</scope>
    <source>
        <strain evidence="2 3">CBS 412.66</strain>
    </source>
</reference>
<evidence type="ECO:0000313" key="3">
    <source>
        <dbReference type="Proteomes" id="UP000054107"/>
    </source>
</evidence>
<protein>
    <submittedName>
        <fullName evidence="2">Uncharacterized protein</fullName>
    </submittedName>
</protein>
<sequence>MYIRESFGWSKGRSNTGEPPSARLSGIRVPLMVALTSQQILKLSVVSPVAVAKEGATEREQHYEIFNKFLEEMVGTLEKRKDRTFVVEEEWPESNKRVQDLIKSKGYRCVHRPTTFVGSFFHQLQIEMRRQKLTEDDPLLPRIADAAKRSTKL</sequence>
<feature type="region of interest" description="Disordered" evidence="1">
    <location>
        <begin position="1"/>
        <end position="21"/>
    </location>
</feature>
<evidence type="ECO:0000313" key="2">
    <source>
        <dbReference type="EMBL" id="CEP09532.1"/>
    </source>
</evidence>
<name>A0A0B7MWQ8_9FUNG</name>